<proteinExistence type="predicted"/>
<protein>
    <submittedName>
        <fullName evidence="3">DmX-like protein 1</fullName>
    </submittedName>
</protein>
<dbReference type="EMBL" id="SWLB01000021">
    <property type="protein sequence ID" value="KAF3324603.1"/>
    <property type="molecule type" value="Genomic_DNA"/>
</dbReference>
<evidence type="ECO:0000313" key="3">
    <source>
        <dbReference type="EMBL" id="KAF3324603.1"/>
    </source>
</evidence>
<keyword evidence="4" id="KW-1185">Reference proteome</keyword>
<feature type="domain" description="RAVE complex protein Rav1 C-terminal" evidence="2">
    <location>
        <begin position="56"/>
        <end position="327"/>
    </location>
</feature>
<evidence type="ECO:0000256" key="1">
    <source>
        <dbReference type="PROSITE-ProRule" id="PRU00221"/>
    </source>
</evidence>
<dbReference type="InterPro" id="IPR015943">
    <property type="entry name" value="WD40/YVTN_repeat-like_dom_sf"/>
</dbReference>
<dbReference type="PROSITE" id="PS50294">
    <property type="entry name" value="WD_REPEATS_REGION"/>
    <property type="match status" value="1"/>
</dbReference>
<dbReference type="GO" id="GO:0043291">
    <property type="term" value="C:RAVE complex"/>
    <property type="evidence" value="ECO:0007669"/>
    <property type="project" value="TreeGrafter"/>
</dbReference>
<sequence length="1341" mass="148031">MNSSISFASSFQFSSNAFDYRGGMGNSNFTMPAQKSDVTVLRDVLNKCSEISGIEKTQILVISDLLGEISDPSRSSPYKNLDEAGRMFWVSVQFQRHYFAQKSGNSVNEQGWHVNSALIAWAFQSECKDDLLSSTLSSEPSWLEMRALGIGFWYNDVAQLRAKMEKLARMQFLKKKDPKECALLYIALNRIQVLAGLFKISKDEKDKVLFAFLCRNFQEEKNKAAALKNAYVLMGRHQLELAIAFFLLGGDVSSAVSICAKNYGDEQLALVICRLREGNAGLLERDLISNVLIPSAIEKGDRWLASLFEWKLGNYSQAVQKIFENFERGRPDKSRTQLPLASFFDPQVGRYCAILASKSSFKKSVGEVPALRLSKVFTALGTSALNRYGLPLEALECLSLASSVDSREQMTASSNEDFKVFQEFVNPSSDAALSWMSGTAASHIMSSFKLMMASKYLSKILCDYAPFLLCSHPFSGEIDSHSTISDAQIEELRRELRTALSVFEKKFILQPGDLIDMVSLFLCNKEMLFVACLLFGSDSLSGDRLNTVHPLLLKTNKEICCFLSRYVVSCGFTNSILGMASYRGGTSINDYMGKYYLTYLKRLLGLSRSLLKSCHLGTGGATDCPKIFSILDLLEYTVEFALSWLVEDVRGLVILFKPVLDMVSQGQSDLTTTVDRLIEALQRKISDKSEETSEHVHSEQNVGSTPTLSNDEKWLFICTCLWIHLFTIMKNPIMELTDTEKQFAQLLINSVDFIRSMFIKQLVFYLTRQLLDGLESNALMWLDQSCVEPANLKHNCNQQVDSQRLPNNGERGYLINLLWEMSVRPQDICTGLADEKVSCFPHNGKKLSALWKDADRILETKGHHSGADKDIDSCFENPRELIKRTGELLEATCFNSTNEQQVAATSNKKGLVFFNWTNGQSCNDEADYIWSESEWPVNGWAGYESSPVPTCISPGIGQSSKRDAHLGLGGAATGLGALAKPRREMTGGGAFGIPGYAGIGAASMVWGQHDEFDVLTDLPATVETVQSCALSHHPLRPLLLVGSSNTHVYLWEFGKERALATYGVLPAVNVPPPYPLASISAVRFDTYGHRFATAASDGTVCTWQLEVGGRSNVHPIDSSLCFDNHASDVSYVSASGSVVATAGYSSNNVNVVVWDTLAPPATCQASVFCHEGGAHSLAVFDNGIGSGSISPYIVTGGKSGDIGLHDFRFITTGKTKSQRHKSSAMYDPKLGTHHSGDNTSGMVWYMPKAHLGSITRIATIPNTSMFLTGSKDGDVKLWDAKKSVLVYQWPKLHERHTFFQSNSRVFGGVIRAAVTDIQVMSHGFLTCGGDGSVKLIQLKSW</sequence>
<dbReference type="PROSITE" id="PS50082">
    <property type="entry name" value="WD_REPEATS_2"/>
    <property type="match status" value="1"/>
</dbReference>
<dbReference type="SMART" id="SM00320">
    <property type="entry name" value="WD40"/>
    <property type="match status" value="6"/>
</dbReference>
<reference evidence="3" key="1">
    <citation type="submission" date="2020-01" db="EMBL/GenBank/DDBJ databases">
        <title>Genome sequence of Kobresia littledalei, the first chromosome-level genome in the family Cyperaceae.</title>
        <authorList>
            <person name="Qu G."/>
        </authorList>
    </citation>
    <scope>NUCLEOTIDE SEQUENCE</scope>
    <source>
        <strain evidence="3">C.B.Clarke</strain>
        <tissue evidence="3">Leaf</tissue>
    </source>
</reference>
<feature type="repeat" description="WD" evidence="1">
    <location>
        <begin position="1247"/>
        <end position="1288"/>
    </location>
</feature>
<dbReference type="Pfam" id="PF00400">
    <property type="entry name" value="WD40"/>
    <property type="match status" value="2"/>
</dbReference>
<keyword evidence="1" id="KW-0853">WD repeat</keyword>
<name>A0A833QJK1_9POAL</name>
<evidence type="ECO:0000313" key="4">
    <source>
        <dbReference type="Proteomes" id="UP000623129"/>
    </source>
</evidence>
<dbReference type="InterPro" id="IPR001680">
    <property type="entry name" value="WD40_rpt"/>
</dbReference>
<dbReference type="SUPFAM" id="SSF50978">
    <property type="entry name" value="WD40 repeat-like"/>
    <property type="match status" value="1"/>
</dbReference>
<gene>
    <name evidence="3" type="ORF">FCM35_KLT10760</name>
</gene>
<dbReference type="InterPro" id="IPR022033">
    <property type="entry name" value="Rav1p_C"/>
</dbReference>
<dbReference type="OrthoDB" id="342131at2759"/>
<dbReference type="Gene3D" id="2.130.10.10">
    <property type="entry name" value="YVTN repeat-like/Quinoprotein amine dehydrogenase"/>
    <property type="match status" value="1"/>
</dbReference>
<dbReference type="Pfam" id="PF12234">
    <property type="entry name" value="Rav1p_C"/>
    <property type="match status" value="1"/>
</dbReference>
<dbReference type="PANTHER" id="PTHR13950">
    <property type="entry name" value="RABCONNECTIN-RELATED"/>
    <property type="match status" value="1"/>
</dbReference>
<dbReference type="InterPro" id="IPR052208">
    <property type="entry name" value="DmX-like/RAVE_component"/>
</dbReference>
<dbReference type="PANTHER" id="PTHR13950:SF9">
    <property type="entry name" value="RABCONNECTIN-3A"/>
    <property type="match status" value="1"/>
</dbReference>
<dbReference type="InterPro" id="IPR036322">
    <property type="entry name" value="WD40_repeat_dom_sf"/>
</dbReference>
<dbReference type="GO" id="GO:0007035">
    <property type="term" value="P:vacuolar acidification"/>
    <property type="evidence" value="ECO:0007669"/>
    <property type="project" value="TreeGrafter"/>
</dbReference>
<comment type="caution">
    <text evidence="3">The sequence shown here is derived from an EMBL/GenBank/DDBJ whole genome shotgun (WGS) entry which is preliminary data.</text>
</comment>
<accession>A0A833QJK1</accession>
<organism evidence="3 4">
    <name type="scientific">Carex littledalei</name>
    <dbReference type="NCBI Taxonomy" id="544730"/>
    <lineage>
        <taxon>Eukaryota</taxon>
        <taxon>Viridiplantae</taxon>
        <taxon>Streptophyta</taxon>
        <taxon>Embryophyta</taxon>
        <taxon>Tracheophyta</taxon>
        <taxon>Spermatophyta</taxon>
        <taxon>Magnoliopsida</taxon>
        <taxon>Liliopsida</taxon>
        <taxon>Poales</taxon>
        <taxon>Cyperaceae</taxon>
        <taxon>Cyperoideae</taxon>
        <taxon>Cariceae</taxon>
        <taxon>Carex</taxon>
        <taxon>Carex subgen. Euthyceras</taxon>
    </lineage>
</organism>
<dbReference type="Proteomes" id="UP000623129">
    <property type="component" value="Unassembled WGS sequence"/>
</dbReference>
<evidence type="ECO:0000259" key="2">
    <source>
        <dbReference type="Pfam" id="PF12234"/>
    </source>
</evidence>